<sequence>MNLCTVLLITFLVIFSFCLKGTMAGKEIHGLLGRSVLLPNPDYEGTPSIFKWFKLTSNKPKVMRCIPLNTGENYTEKCKQLSNGSLIIHKLQQDDAGDYRVSGYASNGNALFQETTITLKVHEPLPQPQLIKDCSNNTVVCEVKSDENQSLKFILHQNNKMRTFQGPKYVNGTWRVTSQPKNLSGKFKCEVVRHQIDKQYAENEINCPGTGSLSKYMIYLLLIGGGVLLIIFVALIVYFVRKKAARRRELEDEGREIQAQLTENTLKHRSLPQPSIQATSNHTDKQQRPLPPPPHSEQQPQGRPPQPRPRPPQQKPPRRMKERS</sequence>
<comment type="subcellular location">
    <subcellularLocation>
        <location evidence="1">Membrane</location>
    </subcellularLocation>
</comment>
<dbReference type="AlphaFoldDB" id="A0A6J0V731"/>
<reference evidence="9" key="1">
    <citation type="submission" date="2025-08" db="UniProtKB">
        <authorList>
            <consortium name="RefSeq"/>
        </authorList>
    </citation>
    <scope>IDENTIFICATION</scope>
</reference>
<evidence type="ECO:0000256" key="1">
    <source>
        <dbReference type="ARBA" id="ARBA00004370"/>
    </source>
</evidence>
<dbReference type="RefSeq" id="XP_020666394.2">
    <property type="nucleotide sequence ID" value="XM_020810735.2"/>
</dbReference>
<keyword evidence="2 7" id="KW-0732">Signal</keyword>
<dbReference type="Gene3D" id="2.60.40.10">
    <property type="entry name" value="Immunoglobulins"/>
    <property type="match status" value="2"/>
</dbReference>
<keyword evidence="4" id="KW-0325">Glycoprotein</keyword>
<keyword evidence="6" id="KW-0812">Transmembrane</keyword>
<keyword evidence="3 6" id="KW-0472">Membrane</keyword>
<dbReference type="SUPFAM" id="SSF48726">
    <property type="entry name" value="Immunoglobulin"/>
    <property type="match status" value="2"/>
</dbReference>
<dbReference type="KEGG" id="pvt:110088441"/>
<dbReference type="GO" id="GO:0016020">
    <property type="term" value="C:membrane"/>
    <property type="evidence" value="ECO:0007669"/>
    <property type="project" value="UniProtKB-SubCell"/>
</dbReference>
<evidence type="ECO:0000256" key="7">
    <source>
        <dbReference type="SAM" id="SignalP"/>
    </source>
</evidence>
<dbReference type="CTD" id="914"/>
<feature type="signal peptide" evidence="7">
    <location>
        <begin position="1"/>
        <end position="24"/>
    </location>
</feature>
<dbReference type="Proteomes" id="UP001652642">
    <property type="component" value="Chromosome 3"/>
</dbReference>
<evidence type="ECO:0000256" key="4">
    <source>
        <dbReference type="ARBA" id="ARBA00023180"/>
    </source>
</evidence>
<keyword evidence="8" id="KW-1185">Reference proteome</keyword>
<organism evidence="8 9">
    <name type="scientific">Pogona vitticeps</name>
    <name type="common">central bearded dragon</name>
    <dbReference type="NCBI Taxonomy" id="103695"/>
    <lineage>
        <taxon>Eukaryota</taxon>
        <taxon>Metazoa</taxon>
        <taxon>Chordata</taxon>
        <taxon>Craniata</taxon>
        <taxon>Vertebrata</taxon>
        <taxon>Euteleostomi</taxon>
        <taxon>Lepidosauria</taxon>
        <taxon>Squamata</taxon>
        <taxon>Bifurcata</taxon>
        <taxon>Unidentata</taxon>
        <taxon>Episquamata</taxon>
        <taxon>Toxicofera</taxon>
        <taxon>Iguania</taxon>
        <taxon>Acrodonta</taxon>
        <taxon>Agamidae</taxon>
        <taxon>Amphibolurinae</taxon>
        <taxon>Pogona</taxon>
    </lineage>
</organism>
<feature type="chain" id="PRO_5047472125" evidence="7">
    <location>
        <begin position="25"/>
        <end position="324"/>
    </location>
</feature>
<dbReference type="PANTHER" id="PTHR12080:SF54">
    <property type="entry name" value="T-CELL SURFACE ANTIGEN CD2"/>
    <property type="match status" value="1"/>
</dbReference>
<keyword evidence="6" id="KW-1133">Transmembrane helix</keyword>
<gene>
    <name evidence="9" type="primary">CD2</name>
</gene>
<evidence type="ECO:0000313" key="8">
    <source>
        <dbReference type="Proteomes" id="UP001652642"/>
    </source>
</evidence>
<protein>
    <submittedName>
        <fullName evidence="9">T-cell surface antigen CD2</fullName>
    </submittedName>
</protein>
<name>A0A6J0V731_9SAUR</name>
<dbReference type="GeneID" id="110088441"/>
<feature type="region of interest" description="Disordered" evidence="5">
    <location>
        <begin position="261"/>
        <end position="324"/>
    </location>
</feature>
<evidence type="ECO:0000256" key="5">
    <source>
        <dbReference type="SAM" id="MobiDB-lite"/>
    </source>
</evidence>
<accession>A0A6J0V731</accession>
<feature type="compositionally biased region" description="Polar residues" evidence="5">
    <location>
        <begin position="272"/>
        <end position="281"/>
    </location>
</feature>
<dbReference type="InterPro" id="IPR015631">
    <property type="entry name" value="CD2/SLAM_rcpt"/>
</dbReference>
<dbReference type="InParanoid" id="A0A6J0V731"/>
<evidence type="ECO:0000313" key="9">
    <source>
        <dbReference type="RefSeq" id="XP_020666394.2"/>
    </source>
</evidence>
<dbReference type="OrthoDB" id="9038080at2759"/>
<evidence type="ECO:0000256" key="6">
    <source>
        <dbReference type="SAM" id="Phobius"/>
    </source>
</evidence>
<dbReference type="InterPro" id="IPR036179">
    <property type="entry name" value="Ig-like_dom_sf"/>
</dbReference>
<evidence type="ECO:0000256" key="3">
    <source>
        <dbReference type="ARBA" id="ARBA00023136"/>
    </source>
</evidence>
<dbReference type="PANTHER" id="PTHR12080">
    <property type="entry name" value="SIGNALING LYMPHOCYTIC ACTIVATION MOLECULE"/>
    <property type="match status" value="1"/>
</dbReference>
<evidence type="ECO:0000256" key="2">
    <source>
        <dbReference type="ARBA" id="ARBA00022729"/>
    </source>
</evidence>
<proteinExistence type="predicted"/>
<feature type="transmembrane region" description="Helical" evidence="6">
    <location>
        <begin position="216"/>
        <end position="240"/>
    </location>
</feature>
<feature type="compositionally biased region" description="Pro residues" evidence="5">
    <location>
        <begin position="302"/>
        <end position="315"/>
    </location>
</feature>
<dbReference type="InterPro" id="IPR013783">
    <property type="entry name" value="Ig-like_fold"/>
</dbReference>